<gene>
    <name evidence="2" type="ORF">P4O66_007136</name>
</gene>
<organism evidence="2 3">
    <name type="scientific">Electrophorus voltai</name>
    <dbReference type="NCBI Taxonomy" id="2609070"/>
    <lineage>
        <taxon>Eukaryota</taxon>
        <taxon>Metazoa</taxon>
        <taxon>Chordata</taxon>
        <taxon>Craniata</taxon>
        <taxon>Vertebrata</taxon>
        <taxon>Euteleostomi</taxon>
        <taxon>Actinopterygii</taxon>
        <taxon>Neopterygii</taxon>
        <taxon>Teleostei</taxon>
        <taxon>Ostariophysi</taxon>
        <taxon>Gymnotiformes</taxon>
        <taxon>Gymnotoidei</taxon>
        <taxon>Gymnotidae</taxon>
        <taxon>Electrophorus</taxon>
    </lineage>
</organism>
<keyword evidence="3" id="KW-1185">Reference proteome</keyword>
<protein>
    <submittedName>
        <fullName evidence="2">Uncharacterized protein</fullName>
    </submittedName>
</protein>
<evidence type="ECO:0000256" key="1">
    <source>
        <dbReference type="SAM" id="MobiDB-lite"/>
    </source>
</evidence>
<reference evidence="2" key="1">
    <citation type="submission" date="2023-03" db="EMBL/GenBank/DDBJ databases">
        <title>Electrophorus voltai genome.</title>
        <authorList>
            <person name="Bian C."/>
        </authorList>
    </citation>
    <scope>NUCLEOTIDE SEQUENCE</scope>
    <source>
        <strain evidence="2">CB-2022</strain>
        <tissue evidence="2">Muscle</tissue>
    </source>
</reference>
<evidence type="ECO:0000313" key="2">
    <source>
        <dbReference type="EMBL" id="KAK1798854.1"/>
    </source>
</evidence>
<dbReference type="EMBL" id="JAROKS010000012">
    <property type="protein sequence ID" value="KAK1798854.1"/>
    <property type="molecule type" value="Genomic_DNA"/>
</dbReference>
<proteinExistence type="predicted"/>
<feature type="region of interest" description="Disordered" evidence="1">
    <location>
        <begin position="56"/>
        <end position="89"/>
    </location>
</feature>
<name>A0AAD8ZG78_9TELE</name>
<feature type="region of interest" description="Disordered" evidence="1">
    <location>
        <begin position="104"/>
        <end position="164"/>
    </location>
</feature>
<accession>A0AAD8ZG78</accession>
<dbReference type="Proteomes" id="UP001239994">
    <property type="component" value="Unassembled WGS sequence"/>
</dbReference>
<comment type="caution">
    <text evidence="2">The sequence shown here is derived from an EMBL/GenBank/DDBJ whole genome shotgun (WGS) entry which is preliminary data.</text>
</comment>
<dbReference type="AlphaFoldDB" id="A0AAD8ZG78"/>
<sequence length="194" mass="21045">MESRAAFVGFDRLLCTDDGVSHLCACTLWLVSVSQTAGRGQTAGEHRVLQILSRTDPSHSKELHQTSVEHSPVPGKTGHDSPGGWLGKCRRGLSQAQLSDRSLQVRINPDLLTQDPSMDPRATTEPYRHEDGAGGGTRSSSGPRHLRNRGKATGSGAGQGPSQTRRLLITLKRLELQGVVERGWVERRTPASRP</sequence>
<evidence type="ECO:0000313" key="3">
    <source>
        <dbReference type="Proteomes" id="UP001239994"/>
    </source>
</evidence>